<dbReference type="Gene3D" id="3.40.50.180">
    <property type="entry name" value="Methylesterase CheB, C-terminal domain"/>
    <property type="match status" value="1"/>
</dbReference>
<organism evidence="6 7">
    <name type="scientific">Psychromarinibacter halotolerans</name>
    <dbReference type="NCBI Taxonomy" id="1775175"/>
    <lineage>
        <taxon>Bacteria</taxon>
        <taxon>Pseudomonadati</taxon>
        <taxon>Pseudomonadota</taxon>
        <taxon>Alphaproteobacteria</taxon>
        <taxon>Rhodobacterales</taxon>
        <taxon>Paracoccaceae</taxon>
        <taxon>Psychromarinibacter</taxon>
    </lineage>
</organism>
<reference evidence="7" key="1">
    <citation type="journal article" date="2019" name="Int. J. Syst. Evol. Microbiol.">
        <title>The Global Catalogue of Microorganisms (GCM) 10K type strain sequencing project: providing services to taxonomists for standard genome sequencing and annotation.</title>
        <authorList>
            <consortium name="The Broad Institute Genomics Platform"/>
            <consortium name="The Broad Institute Genome Sequencing Center for Infectious Disease"/>
            <person name="Wu L."/>
            <person name="Ma J."/>
        </authorList>
    </citation>
    <scope>NUCLEOTIDE SEQUENCE [LARGE SCALE GENOMIC DNA]</scope>
    <source>
        <strain evidence="7">KCTC 52366</strain>
    </source>
</reference>
<evidence type="ECO:0000256" key="3">
    <source>
        <dbReference type="ARBA" id="ARBA00048267"/>
    </source>
</evidence>
<dbReference type="CDD" id="cd16432">
    <property type="entry name" value="CheB_Rec"/>
    <property type="match status" value="1"/>
</dbReference>
<keyword evidence="4" id="KW-0145">Chemotaxis</keyword>
<dbReference type="PANTHER" id="PTHR42872:SF6">
    <property type="entry name" value="PROTEIN-GLUTAMATE METHYLESTERASE_PROTEIN-GLUTAMINE GLUTAMINASE"/>
    <property type="match status" value="1"/>
</dbReference>
<comment type="catalytic activity">
    <reaction evidence="3">
        <text>[protein]-L-glutamate 5-O-methyl ester + H2O = L-glutamyl-[protein] + methanol + H(+)</text>
        <dbReference type="Rhea" id="RHEA:23236"/>
        <dbReference type="Rhea" id="RHEA-COMP:10208"/>
        <dbReference type="Rhea" id="RHEA-COMP:10311"/>
        <dbReference type="ChEBI" id="CHEBI:15377"/>
        <dbReference type="ChEBI" id="CHEBI:15378"/>
        <dbReference type="ChEBI" id="CHEBI:17790"/>
        <dbReference type="ChEBI" id="CHEBI:29973"/>
        <dbReference type="ChEBI" id="CHEBI:82795"/>
        <dbReference type="EC" id="3.1.1.61"/>
    </reaction>
</comment>
<dbReference type="PANTHER" id="PTHR42872">
    <property type="entry name" value="PROTEIN-GLUTAMATE METHYLESTERASE/PROTEIN-GLUTAMINE GLUTAMINASE"/>
    <property type="match status" value="1"/>
</dbReference>
<comment type="caution">
    <text evidence="6">The sequence shown here is derived from an EMBL/GenBank/DDBJ whole genome shotgun (WGS) entry which is preliminary data.</text>
</comment>
<dbReference type="EC" id="3.1.1.61" evidence="2"/>
<feature type="active site" evidence="4">
    <location>
        <position position="44"/>
    </location>
</feature>
<sequence length="201" mass="20703">MPGTARSPCPPVIAIGASTGGTEALAEVLHALPDDMPPIVVVQHMPKGFTASFARRLDKLCPLSVAEARTGDHLAHGRVLIAPGDRHMILRRDGAGACVETVDAPLVSGHRPSVDVLFGSVAQVAGSDALGVLMTGMGKDGARGLRKMKDAGARTFVQDAATCVVFGMPKAALAIGASDTAVPLGRIPAKLRAWSRIAPHP</sequence>
<feature type="active site" evidence="4">
    <location>
        <position position="18"/>
    </location>
</feature>
<dbReference type="Proteomes" id="UP001595632">
    <property type="component" value="Unassembled WGS sequence"/>
</dbReference>
<evidence type="ECO:0000256" key="1">
    <source>
        <dbReference type="ARBA" id="ARBA00022801"/>
    </source>
</evidence>
<gene>
    <name evidence="6" type="ORF">ACFOGP_19415</name>
</gene>
<name>A0ABV7GTD8_9RHOB</name>
<dbReference type="Pfam" id="PF01339">
    <property type="entry name" value="CheB_methylest"/>
    <property type="match status" value="1"/>
</dbReference>
<dbReference type="PROSITE" id="PS50122">
    <property type="entry name" value="CHEB"/>
    <property type="match status" value="1"/>
</dbReference>
<proteinExistence type="predicted"/>
<accession>A0ABV7GTD8</accession>
<dbReference type="SUPFAM" id="SSF52738">
    <property type="entry name" value="Methylesterase CheB, C-terminal domain"/>
    <property type="match status" value="1"/>
</dbReference>
<dbReference type="EMBL" id="JBHRTB010000010">
    <property type="protein sequence ID" value="MFC3144899.1"/>
    <property type="molecule type" value="Genomic_DNA"/>
</dbReference>
<evidence type="ECO:0000256" key="4">
    <source>
        <dbReference type="PROSITE-ProRule" id="PRU00050"/>
    </source>
</evidence>
<evidence type="ECO:0000313" key="7">
    <source>
        <dbReference type="Proteomes" id="UP001595632"/>
    </source>
</evidence>
<feature type="active site" evidence="4">
    <location>
        <position position="140"/>
    </location>
</feature>
<evidence type="ECO:0000313" key="6">
    <source>
        <dbReference type="EMBL" id="MFC3144899.1"/>
    </source>
</evidence>
<keyword evidence="1 4" id="KW-0378">Hydrolase</keyword>
<feature type="domain" description="CheB-type methylesterase" evidence="5">
    <location>
        <begin position="2"/>
        <end position="198"/>
    </location>
</feature>
<keyword evidence="7" id="KW-1185">Reference proteome</keyword>
<dbReference type="RefSeq" id="WP_275634464.1">
    <property type="nucleotide sequence ID" value="NZ_JARGYD010000009.1"/>
</dbReference>
<dbReference type="InterPro" id="IPR000673">
    <property type="entry name" value="Sig_transdc_resp-reg_Me-estase"/>
</dbReference>
<protein>
    <recommendedName>
        <fullName evidence="2">protein-glutamate methylesterase</fullName>
        <ecNumber evidence="2">3.1.1.61</ecNumber>
    </recommendedName>
</protein>
<evidence type="ECO:0000259" key="5">
    <source>
        <dbReference type="PROSITE" id="PS50122"/>
    </source>
</evidence>
<evidence type="ECO:0000256" key="2">
    <source>
        <dbReference type="ARBA" id="ARBA00039140"/>
    </source>
</evidence>
<dbReference type="InterPro" id="IPR035909">
    <property type="entry name" value="CheB_C"/>
</dbReference>